<evidence type="ECO:0000259" key="5">
    <source>
        <dbReference type="PROSITE" id="PS50975"/>
    </source>
</evidence>
<sequence>MTVIILSSTDGNKTPYDLWFPNAKENIILFCPVEKEHTFNSQHFLLIEAFENYMDNVEVETKAIQLSKKYNITNVLSISEFDIVRSARLREILHCPGQLLMSAESYRNKILMKQLLYDSSVNIPKFEKVISKTQVEKFIQQTSYPVVLKPIYGSGSMDVYIIKNQQDIDAFFEKNLNINNYEIEEFINGEMYHVDGLIQNHEVIVSYVSKYYKGCLEFQENQPLSSFMIEEKNSINKILKAQAEKVIDILPSFPNGSFHAEFFVTNSGEVYFCEIGSRTGGAEIGKVIQNSTYIHLNKESLYLQMFEEHTISIPQEPVERYSGFVLIPPQRGVYKGIKKNLDFDWVVATKIFAKKNKTYNDAQLSVDHIISVVIEGNSENELISRINIVNEWYEKNVIWEHHQ</sequence>
<keyword evidence="3 4" id="KW-0067">ATP-binding</keyword>
<dbReference type="PANTHER" id="PTHR43585:SF2">
    <property type="entry name" value="ATP-GRASP ENZYME FSQD"/>
    <property type="match status" value="1"/>
</dbReference>
<dbReference type="SUPFAM" id="SSF56059">
    <property type="entry name" value="Glutathione synthetase ATP-binding domain-like"/>
    <property type="match status" value="1"/>
</dbReference>
<dbReference type="EMBL" id="JABBMI010000091">
    <property type="protein sequence ID" value="NMK55382.1"/>
    <property type="molecule type" value="Genomic_DNA"/>
</dbReference>
<dbReference type="Gene3D" id="3.30.1490.20">
    <property type="entry name" value="ATP-grasp fold, A domain"/>
    <property type="match status" value="1"/>
</dbReference>
<keyword evidence="8" id="KW-1185">Reference proteome</keyword>
<dbReference type="PANTHER" id="PTHR43585">
    <property type="entry name" value="FUMIPYRROLE BIOSYNTHESIS PROTEIN C"/>
    <property type="match status" value="1"/>
</dbReference>
<evidence type="ECO:0000313" key="8">
    <source>
        <dbReference type="Proteomes" id="UP000538955"/>
    </source>
</evidence>
<dbReference type="InterPro" id="IPR052032">
    <property type="entry name" value="ATP-dep_AA_Ligase"/>
</dbReference>
<dbReference type="PROSITE" id="PS50975">
    <property type="entry name" value="ATP_GRASP"/>
    <property type="match status" value="1"/>
</dbReference>
<name>A0A7X9WHJ5_STACP</name>
<dbReference type="InterPro" id="IPR013815">
    <property type="entry name" value="ATP_grasp_subdomain_1"/>
</dbReference>
<accession>A0A7X9WHJ5</accession>
<dbReference type="Proteomes" id="UP000538955">
    <property type="component" value="Unassembled WGS sequence"/>
</dbReference>
<dbReference type="Proteomes" id="UP000550736">
    <property type="component" value="Unassembled WGS sequence"/>
</dbReference>
<feature type="domain" description="ATP-grasp" evidence="5">
    <location>
        <begin position="113"/>
        <end position="307"/>
    </location>
</feature>
<dbReference type="GO" id="GO:0016874">
    <property type="term" value="F:ligase activity"/>
    <property type="evidence" value="ECO:0007669"/>
    <property type="project" value="UniProtKB-KW"/>
</dbReference>
<dbReference type="AlphaFoldDB" id="A0A7X9WHJ5"/>
<comment type="caution">
    <text evidence="7">The sequence shown here is derived from an EMBL/GenBank/DDBJ whole genome shotgun (WGS) entry which is preliminary data.</text>
</comment>
<dbReference type="RefSeq" id="WP_030061272.1">
    <property type="nucleotide sequence ID" value="NZ_CP086659.1"/>
</dbReference>
<evidence type="ECO:0000256" key="3">
    <source>
        <dbReference type="ARBA" id="ARBA00022840"/>
    </source>
</evidence>
<proteinExistence type="predicted"/>
<gene>
    <name evidence="7" type="ORF">HHM13_11645</name>
    <name evidence="6" type="ORF">HHM24_11725</name>
</gene>
<dbReference type="EMBL" id="JABBLX010000055">
    <property type="protein sequence ID" value="NMK98711.1"/>
    <property type="molecule type" value="Genomic_DNA"/>
</dbReference>
<protein>
    <submittedName>
        <fullName evidence="7">ATP-grasp domain-containing protein</fullName>
    </submittedName>
</protein>
<reference evidence="8 9" key="1">
    <citation type="submission" date="2020-04" db="EMBL/GenBank/DDBJ databases">
        <title>The Epidemiology and Molecular Characteristics of Linezolid-Resistant Staphylococcus capitis in Huashan Hospital, Shanghai.</title>
        <authorList>
            <person name="Ding L."/>
            <person name="Li P."/>
            <person name="Yang Y."/>
            <person name="Lin D."/>
            <person name="Xu X."/>
        </authorList>
    </citation>
    <scope>NUCLEOTIDE SEQUENCE [LARGE SCALE GENOMIC DNA]</scope>
    <source>
        <strain evidence="7 9">12-86</strain>
        <strain evidence="6 8">17-84</strain>
    </source>
</reference>
<evidence type="ECO:0000313" key="9">
    <source>
        <dbReference type="Proteomes" id="UP000550736"/>
    </source>
</evidence>
<evidence type="ECO:0000313" key="6">
    <source>
        <dbReference type="EMBL" id="NMK55382.1"/>
    </source>
</evidence>
<dbReference type="Gene3D" id="3.40.50.20">
    <property type="match status" value="1"/>
</dbReference>
<dbReference type="InterPro" id="IPR011761">
    <property type="entry name" value="ATP-grasp"/>
</dbReference>
<keyword evidence="2 4" id="KW-0547">Nucleotide-binding</keyword>
<evidence type="ECO:0000256" key="2">
    <source>
        <dbReference type="ARBA" id="ARBA00022741"/>
    </source>
</evidence>
<organism evidence="7 9">
    <name type="scientific">Staphylococcus capitis</name>
    <dbReference type="NCBI Taxonomy" id="29388"/>
    <lineage>
        <taxon>Bacteria</taxon>
        <taxon>Bacillati</taxon>
        <taxon>Bacillota</taxon>
        <taxon>Bacilli</taxon>
        <taxon>Bacillales</taxon>
        <taxon>Staphylococcaceae</taxon>
        <taxon>Staphylococcus</taxon>
    </lineage>
</organism>
<dbReference type="GO" id="GO:0046872">
    <property type="term" value="F:metal ion binding"/>
    <property type="evidence" value="ECO:0007669"/>
    <property type="project" value="InterPro"/>
</dbReference>
<keyword evidence="1" id="KW-0436">Ligase</keyword>
<evidence type="ECO:0000313" key="7">
    <source>
        <dbReference type="EMBL" id="NMK98711.1"/>
    </source>
</evidence>
<dbReference type="Gene3D" id="3.30.470.20">
    <property type="entry name" value="ATP-grasp fold, B domain"/>
    <property type="match status" value="1"/>
</dbReference>
<evidence type="ECO:0000256" key="1">
    <source>
        <dbReference type="ARBA" id="ARBA00022598"/>
    </source>
</evidence>
<dbReference type="Pfam" id="PF13535">
    <property type="entry name" value="ATP-grasp_4"/>
    <property type="match status" value="1"/>
</dbReference>
<evidence type="ECO:0000256" key="4">
    <source>
        <dbReference type="PROSITE-ProRule" id="PRU00409"/>
    </source>
</evidence>
<dbReference type="GO" id="GO:0005524">
    <property type="term" value="F:ATP binding"/>
    <property type="evidence" value="ECO:0007669"/>
    <property type="project" value="UniProtKB-UniRule"/>
</dbReference>